<dbReference type="EMBL" id="ML991772">
    <property type="protein sequence ID" value="KAF2239437.1"/>
    <property type="molecule type" value="Genomic_DNA"/>
</dbReference>
<evidence type="ECO:0000313" key="2">
    <source>
        <dbReference type="EMBL" id="KAF2239437.1"/>
    </source>
</evidence>
<dbReference type="OrthoDB" id="3501153at2759"/>
<evidence type="ECO:0000313" key="3">
    <source>
        <dbReference type="Proteomes" id="UP000800092"/>
    </source>
</evidence>
<dbReference type="Proteomes" id="UP000800092">
    <property type="component" value="Unassembled WGS sequence"/>
</dbReference>
<sequence>MDVHPKTHHSGKLRASLWLLKYLFQAALAIVAFAITWKLAAPSPTNLHSEILTADGKSFPLGQLTWSQNFTPLPCGKTPTEALARGCHFDIIATAWLPPKCIDYELAAEFEALHPWQYFPNANGSDPFLNDSDTLGMQTGLIWTTHRWHAAHCVYMWKKLNRALIGGWNTDAETVQQAHTNHCTVAVLDVEEVDAIRSIMEIIYPPC</sequence>
<accession>A0A6A6HN27</accession>
<organism evidence="2 3">
    <name type="scientific">Viridothelium virens</name>
    <name type="common">Speckled blister lichen</name>
    <name type="synonym">Trypethelium virens</name>
    <dbReference type="NCBI Taxonomy" id="1048519"/>
    <lineage>
        <taxon>Eukaryota</taxon>
        <taxon>Fungi</taxon>
        <taxon>Dikarya</taxon>
        <taxon>Ascomycota</taxon>
        <taxon>Pezizomycotina</taxon>
        <taxon>Dothideomycetes</taxon>
        <taxon>Dothideomycetes incertae sedis</taxon>
        <taxon>Trypetheliales</taxon>
        <taxon>Trypetheliaceae</taxon>
        <taxon>Viridothelium</taxon>
    </lineage>
</organism>
<evidence type="ECO:0000256" key="1">
    <source>
        <dbReference type="SAM" id="Phobius"/>
    </source>
</evidence>
<dbReference type="PANTHER" id="PTHR35896">
    <property type="entry name" value="IG-LIKE DOMAIN-CONTAINING PROTEIN"/>
    <property type="match status" value="1"/>
</dbReference>
<dbReference type="AlphaFoldDB" id="A0A6A6HN27"/>
<proteinExistence type="predicted"/>
<reference evidence="2" key="1">
    <citation type="journal article" date="2020" name="Stud. Mycol.">
        <title>101 Dothideomycetes genomes: a test case for predicting lifestyles and emergence of pathogens.</title>
        <authorList>
            <person name="Haridas S."/>
            <person name="Albert R."/>
            <person name="Binder M."/>
            <person name="Bloem J."/>
            <person name="Labutti K."/>
            <person name="Salamov A."/>
            <person name="Andreopoulos B."/>
            <person name="Baker S."/>
            <person name="Barry K."/>
            <person name="Bills G."/>
            <person name="Bluhm B."/>
            <person name="Cannon C."/>
            <person name="Castanera R."/>
            <person name="Culley D."/>
            <person name="Daum C."/>
            <person name="Ezra D."/>
            <person name="Gonzalez J."/>
            <person name="Henrissat B."/>
            <person name="Kuo A."/>
            <person name="Liang C."/>
            <person name="Lipzen A."/>
            <person name="Lutzoni F."/>
            <person name="Magnuson J."/>
            <person name="Mondo S."/>
            <person name="Nolan M."/>
            <person name="Ohm R."/>
            <person name="Pangilinan J."/>
            <person name="Park H.-J."/>
            <person name="Ramirez L."/>
            <person name="Alfaro M."/>
            <person name="Sun H."/>
            <person name="Tritt A."/>
            <person name="Yoshinaga Y."/>
            <person name="Zwiers L.-H."/>
            <person name="Turgeon B."/>
            <person name="Goodwin S."/>
            <person name="Spatafora J."/>
            <person name="Crous P."/>
            <person name="Grigoriev I."/>
        </authorList>
    </citation>
    <scope>NUCLEOTIDE SEQUENCE</scope>
    <source>
        <strain evidence="2">Tuck. ex Michener</strain>
    </source>
</reference>
<dbReference type="InterPro" id="IPR053008">
    <property type="entry name" value="Phomopsin_biosynth_assoc"/>
</dbReference>
<keyword evidence="1" id="KW-0812">Transmembrane</keyword>
<gene>
    <name evidence="2" type="ORF">EV356DRAFT_499560</name>
</gene>
<dbReference type="PANTHER" id="PTHR35896:SF3">
    <property type="entry name" value="MAJOR FACILITATOR SUPERFAMILY TRANSPORTER"/>
    <property type="match status" value="1"/>
</dbReference>
<keyword evidence="1" id="KW-1133">Transmembrane helix</keyword>
<name>A0A6A6HN27_VIRVR</name>
<protein>
    <submittedName>
        <fullName evidence="2">Uncharacterized protein</fullName>
    </submittedName>
</protein>
<feature type="transmembrane region" description="Helical" evidence="1">
    <location>
        <begin position="20"/>
        <end position="40"/>
    </location>
</feature>
<keyword evidence="3" id="KW-1185">Reference proteome</keyword>
<keyword evidence="1" id="KW-0472">Membrane</keyword>